<proteinExistence type="predicted"/>
<evidence type="ECO:0000256" key="1">
    <source>
        <dbReference type="SAM" id="MobiDB-lite"/>
    </source>
</evidence>
<evidence type="ECO:0000313" key="3">
    <source>
        <dbReference type="Proteomes" id="UP000236161"/>
    </source>
</evidence>
<feature type="region of interest" description="Disordered" evidence="1">
    <location>
        <begin position="1"/>
        <end position="39"/>
    </location>
</feature>
<gene>
    <name evidence="2" type="ORF">AXF42_Ash005575</name>
</gene>
<protein>
    <submittedName>
        <fullName evidence="2">Uncharacterized protein</fullName>
    </submittedName>
</protein>
<accession>A0A2I0BBS6</accession>
<sequence>MQMAPTFTTAQKRKAPEVTGAPAKALPSPGPRQLGRPYPPAARTINVVFSIDPATARRQEAEVSGISEQHSSSILLTFCQEDLPQQGNVHNDPIVVIARIVDFDV</sequence>
<name>A0A2I0BBS6_9ASPA</name>
<reference evidence="2 3" key="1">
    <citation type="journal article" date="2017" name="Nature">
        <title>The Apostasia genome and the evolution of orchids.</title>
        <authorList>
            <person name="Zhang G.Q."/>
            <person name="Liu K.W."/>
            <person name="Li Z."/>
            <person name="Lohaus R."/>
            <person name="Hsiao Y.Y."/>
            <person name="Niu S.C."/>
            <person name="Wang J.Y."/>
            <person name="Lin Y.C."/>
            <person name="Xu Q."/>
            <person name="Chen L.J."/>
            <person name="Yoshida K."/>
            <person name="Fujiwara S."/>
            <person name="Wang Z.W."/>
            <person name="Zhang Y.Q."/>
            <person name="Mitsuda N."/>
            <person name="Wang M."/>
            <person name="Liu G.H."/>
            <person name="Pecoraro L."/>
            <person name="Huang H.X."/>
            <person name="Xiao X.J."/>
            <person name="Lin M."/>
            <person name="Wu X.Y."/>
            <person name="Wu W.L."/>
            <person name="Chen Y.Y."/>
            <person name="Chang S.B."/>
            <person name="Sakamoto S."/>
            <person name="Ohme-Takagi M."/>
            <person name="Yagi M."/>
            <person name="Zeng S.J."/>
            <person name="Shen C.Y."/>
            <person name="Yeh C.M."/>
            <person name="Luo Y.B."/>
            <person name="Tsai W.C."/>
            <person name="Van de Peer Y."/>
            <person name="Liu Z.J."/>
        </authorList>
    </citation>
    <scope>NUCLEOTIDE SEQUENCE [LARGE SCALE GENOMIC DNA]</scope>
    <source>
        <strain evidence="3">cv. Shenzhen</strain>
        <tissue evidence="2">Stem</tissue>
    </source>
</reference>
<feature type="compositionally biased region" description="Polar residues" evidence="1">
    <location>
        <begin position="1"/>
        <end position="10"/>
    </location>
</feature>
<keyword evidence="3" id="KW-1185">Reference proteome</keyword>
<organism evidence="2 3">
    <name type="scientific">Apostasia shenzhenica</name>
    <dbReference type="NCBI Taxonomy" id="1088818"/>
    <lineage>
        <taxon>Eukaryota</taxon>
        <taxon>Viridiplantae</taxon>
        <taxon>Streptophyta</taxon>
        <taxon>Embryophyta</taxon>
        <taxon>Tracheophyta</taxon>
        <taxon>Spermatophyta</taxon>
        <taxon>Magnoliopsida</taxon>
        <taxon>Liliopsida</taxon>
        <taxon>Asparagales</taxon>
        <taxon>Orchidaceae</taxon>
        <taxon>Apostasioideae</taxon>
        <taxon>Apostasia</taxon>
    </lineage>
</organism>
<evidence type="ECO:0000313" key="2">
    <source>
        <dbReference type="EMBL" id="PKA65243.1"/>
    </source>
</evidence>
<dbReference type="Proteomes" id="UP000236161">
    <property type="component" value="Unassembled WGS sequence"/>
</dbReference>
<dbReference type="AlphaFoldDB" id="A0A2I0BBS6"/>
<dbReference type="EMBL" id="KZ451895">
    <property type="protein sequence ID" value="PKA65243.1"/>
    <property type="molecule type" value="Genomic_DNA"/>
</dbReference>